<evidence type="ECO:0000313" key="8">
    <source>
        <dbReference type="Proteomes" id="UP000051859"/>
    </source>
</evidence>
<evidence type="ECO:0000256" key="6">
    <source>
        <dbReference type="HAMAP-Rule" id="MF_01926"/>
    </source>
</evidence>
<dbReference type="EMBL" id="JQBX01000005">
    <property type="protein sequence ID" value="KRN94470.1"/>
    <property type="molecule type" value="Genomic_DNA"/>
</dbReference>
<evidence type="ECO:0000256" key="5">
    <source>
        <dbReference type="ARBA" id="ARBA00022840"/>
    </source>
</evidence>
<dbReference type="SUPFAM" id="SSF82697">
    <property type="entry name" value="PurS-like"/>
    <property type="match status" value="1"/>
</dbReference>
<dbReference type="AlphaFoldDB" id="A0A0R2L3U6"/>
<evidence type="ECO:0000313" key="7">
    <source>
        <dbReference type="EMBL" id="KRN94470.1"/>
    </source>
</evidence>
<evidence type="ECO:0000256" key="2">
    <source>
        <dbReference type="ARBA" id="ARBA00022598"/>
    </source>
</evidence>
<keyword evidence="5 6" id="KW-0067">ATP-binding</keyword>
<dbReference type="PANTHER" id="PTHR34696">
    <property type="entry name" value="PHOSPHORIBOSYLFORMYLGLYCINAMIDINE SYNTHASE SUBUNIT PURS"/>
    <property type="match status" value="1"/>
</dbReference>
<dbReference type="Pfam" id="PF02700">
    <property type="entry name" value="PurS"/>
    <property type="match status" value="1"/>
</dbReference>
<organism evidence="7 8">
    <name type="scientific">Pediococcus stilesii</name>
    <dbReference type="NCBI Taxonomy" id="331679"/>
    <lineage>
        <taxon>Bacteria</taxon>
        <taxon>Bacillati</taxon>
        <taxon>Bacillota</taxon>
        <taxon>Bacilli</taxon>
        <taxon>Lactobacillales</taxon>
        <taxon>Lactobacillaceae</taxon>
        <taxon>Pediococcus</taxon>
    </lineage>
</organism>
<keyword evidence="8" id="KW-1185">Reference proteome</keyword>
<dbReference type="STRING" id="331679.IV81_GL001395"/>
<accession>A0A0R2L3U6</accession>
<comment type="similarity">
    <text evidence="6">Belongs to the PurS family.</text>
</comment>
<reference evidence="7 8" key="1">
    <citation type="journal article" date="2015" name="Genome Announc.">
        <title>Expanding the biotechnology potential of lactobacilli through comparative genomics of 213 strains and associated genera.</title>
        <authorList>
            <person name="Sun Z."/>
            <person name="Harris H.M."/>
            <person name="McCann A."/>
            <person name="Guo C."/>
            <person name="Argimon S."/>
            <person name="Zhang W."/>
            <person name="Yang X."/>
            <person name="Jeffery I.B."/>
            <person name="Cooney J.C."/>
            <person name="Kagawa T.F."/>
            <person name="Liu W."/>
            <person name="Song Y."/>
            <person name="Salvetti E."/>
            <person name="Wrobel A."/>
            <person name="Rasinkangas P."/>
            <person name="Parkhill J."/>
            <person name="Rea M.C."/>
            <person name="O'Sullivan O."/>
            <person name="Ritari J."/>
            <person name="Douillard F.P."/>
            <person name="Paul Ross R."/>
            <person name="Yang R."/>
            <person name="Briner A.E."/>
            <person name="Felis G.E."/>
            <person name="de Vos W.M."/>
            <person name="Barrangou R."/>
            <person name="Klaenhammer T.R."/>
            <person name="Caufield P.W."/>
            <person name="Cui Y."/>
            <person name="Zhang H."/>
            <person name="O'Toole P.W."/>
        </authorList>
    </citation>
    <scope>NUCLEOTIDE SEQUENCE [LARGE SCALE GENOMIC DNA]</scope>
    <source>
        <strain evidence="7 8">DSM 18001</strain>
    </source>
</reference>
<dbReference type="InterPro" id="IPR003850">
    <property type="entry name" value="PurS"/>
</dbReference>
<evidence type="ECO:0000256" key="1">
    <source>
        <dbReference type="ARBA" id="ARBA00022490"/>
    </source>
</evidence>
<comment type="function">
    <text evidence="6">Part of the phosphoribosylformylglycinamidine synthase complex involved in the purines biosynthetic pathway. Catalyzes the ATP-dependent conversion of formylglycinamide ribonucleotide (FGAR) and glutamine to yield formylglycinamidine ribonucleotide (FGAM) and glutamate. The FGAM synthase complex is composed of three subunits. PurQ produces an ammonia molecule by converting glutamine to glutamate. PurL transfers the ammonia molecule to FGAR to form FGAM in an ATP-dependent manner. PurS interacts with PurQ and PurL and is thought to assist in the transfer of the ammonia molecule from PurQ to PurL.</text>
</comment>
<keyword evidence="1 6" id="KW-0963">Cytoplasm</keyword>
<keyword evidence="3 6" id="KW-0547">Nucleotide-binding</keyword>
<dbReference type="PANTHER" id="PTHR34696:SF1">
    <property type="entry name" value="PHOSPHORIBOSYLFORMYLGLYCINAMIDINE SYNTHASE SUBUNIT PURS"/>
    <property type="match status" value="1"/>
</dbReference>
<dbReference type="GO" id="GO:0004642">
    <property type="term" value="F:phosphoribosylformylglycinamidine synthase activity"/>
    <property type="evidence" value="ECO:0007669"/>
    <property type="project" value="UniProtKB-UniRule"/>
</dbReference>
<dbReference type="RefSeq" id="WP_057802257.1">
    <property type="nucleotide sequence ID" value="NZ_JQBX01000005.1"/>
</dbReference>
<name>A0A0R2L3U6_9LACO</name>
<dbReference type="UniPathway" id="UPA00074">
    <property type="reaction ID" value="UER00128"/>
</dbReference>
<comment type="caution">
    <text evidence="7">The sequence shown here is derived from an EMBL/GenBank/DDBJ whole genome shotgun (WGS) entry which is preliminary data.</text>
</comment>
<comment type="subunit">
    <text evidence="6">Part of the FGAM synthase complex composed of 1 PurL, 1 PurQ and 2 PurS subunits.</text>
</comment>
<comment type="subcellular location">
    <subcellularLocation>
        <location evidence="6">Cytoplasm</location>
    </subcellularLocation>
</comment>
<gene>
    <name evidence="6" type="primary">purS</name>
    <name evidence="7" type="ORF">IV81_GL001395</name>
</gene>
<dbReference type="GO" id="GO:0005524">
    <property type="term" value="F:ATP binding"/>
    <property type="evidence" value="ECO:0007669"/>
    <property type="project" value="UniProtKB-UniRule"/>
</dbReference>
<dbReference type="GO" id="GO:0006189">
    <property type="term" value="P:'de novo' IMP biosynthetic process"/>
    <property type="evidence" value="ECO:0007669"/>
    <property type="project" value="UniProtKB-UniRule"/>
</dbReference>
<evidence type="ECO:0000256" key="4">
    <source>
        <dbReference type="ARBA" id="ARBA00022755"/>
    </source>
</evidence>
<dbReference type="InterPro" id="IPR036604">
    <property type="entry name" value="PurS-like_sf"/>
</dbReference>
<sequence length="86" mass="10093">MYNVKVYVTYKKSILDPQGEAIKTALHRMEHQDVMQVTVGKYFEMQIKDNGQNIDEQVNKMCDELLANVNMETYRYEITEAAKVEE</sequence>
<comment type="pathway">
    <text evidence="6">Purine metabolism; IMP biosynthesis via de novo pathway; 5-amino-1-(5-phospho-D-ribosyl)imidazole from N(2)-formyl-N(1)-(5-phospho-D-ribosyl)glycinamide: step 1/2.</text>
</comment>
<proteinExistence type="inferred from homology"/>
<dbReference type="NCBIfam" id="TIGR00302">
    <property type="entry name" value="phosphoribosylformylglycinamidine synthase subunit PurS"/>
    <property type="match status" value="1"/>
</dbReference>
<dbReference type="PATRIC" id="fig|331679.3.peg.1428"/>
<keyword evidence="2 6" id="KW-0436">Ligase</keyword>
<keyword evidence="4 6" id="KW-0658">Purine biosynthesis</keyword>
<dbReference type="NCBIfam" id="NF004630">
    <property type="entry name" value="PRK05974.1"/>
    <property type="match status" value="1"/>
</dbReference>
<dbReference type="GO" id="GO:0005737">
    <property type="term" value="C:cytoplasm"/>
    <property type="evidence" value="ECO:0007669"/>
    <property type="project" value="UniProtKB-SubCell"/>
</dbReference>
<dbReference type="HAMAP" id="MF_01926">
    <property type="entry name" value="PurS"/>
    <property type="match status" value="1"/>
</dbReference>
<dbReference type="Proteomes" id="UP000051859">
    <property type="component" value="Unassembled WGS sequence"/>
</dbReference>
<comment type="catalytic activity">
    <reaction evidence="6">
        <text>N(2)-formyl-N(1)-(5-phospho-beta-D-ribosyl)glycinamide + L-glutamine + ATP + H2O = 2-formamido-N(1)-(5-O-phospho-beta-D-ribosyl)acetamidine + L-glutamate + ADP + phosphate + H(+)</text>
        <dbReference type="Rhea" id="RHEA:17129"/>
        <dbReference type="ChEBI" id="CHEBI:15377"/>
        <dbReference type="ChEBI" id="CHEBI:15378"/>
        <dbReference type="ChEBI" id="CHEBI:29985"/>
        <dbReference type="ChEBI" id="CHEBI:30616"/>
        <dbReference type="ChEBI" id="CHEBI:43474"/>
        <dbReference type="ChEBI" id="CHEBI:58359"/>
        <dbReference type="ChEBI" id="CHEBI:147286"/>
        <dbReference type="ChEBI" id="CHEBI:147287"/>
        <dbReference type="ChEBI" id="CHEBI:456216"/>
        <dbReference type="EC" id="6.3.5.3"/>
    </reaction>
</comment>
<protein>
    <recommendedName>
        <fullName evidence="6">Phosphoribosylformylglycinamidine synthase subunit PurS</fullName>
        <shortName evidence="6">FGAM synthase</shortName>
        <ecNumber evidence="6">6.3.5.3</ecNumber>
    </recommendedName>
    <alternativeName>
        <fullName evidence="6">Formylglycinamide ribonucleotide amidotransferase subunit III</fullName>
        <shortName evidence="6">FGAR amidotransferase III</shortName>
        <shortName evidence="6">FGAR-AT III</shortName>
    </alternativeName>
    <alternativeName>
        <fullName evidence="6">Phosphoribosylformylglycinamidine synthase subunit III</fullName>
    </alternativeName>
</protein>
<dbReference type="EC" id="6.3.5.3" evidence="6"/>
<evidence type="ECO:0000256" key="3">
    <source>
        <dbReference type="ARBA" id="ARBA00022741"/>
    </source>
</evidence>
<dbReference type="Gene3D" id="3.30.1280.10">
    <property type="entry name" value="Phosphoribosylformylglycinamidine synthase subunit PurS"/>
    <property type="match status" value="1"/>
</dbReference>